<organism evidence="3 4">
    <name type="scientific">Prevotella micans F0438</name>
    <dbReference type="NCBI Taxonomy" id="883158"/>
    <lineage>
        <taxon>Bacteria</taxon>
        <taxon>Pseudomonadati</taxon>
        <taxon>Bacteroidota</taxon>
        <taxon>Bacteroidia</taxon>
        <taxon>Bacteroidales</taxon>
        <taxon>Prevotellaceae</taxon>
        <taxon>Prevotella</taxon>
    </lineage>
</organism>
<dbReference type="InterPro" id="IPR007730">
    <property type="entry name" value="SPOR-like_dom"/>
</dbReference>
<feature type="domain" description="SPOR" evidence="2">
    <location>
        <begin position="226"/>
        <end position="302"/>
    </location>
</feature>
<evidence type="ECO:0000259" key="2">
    <source>
        <dbReference type="PROSITE" id="PS51724"/>
    </source>
</evidence>
<evidence type="ECO:0000256" key="1">
    <source>
        <dbReference type="SAM" id="Phobius"/>
    </source>
</evidence>
<keyword evidence="1" id="KW-0812">Transmembrane</keyword>
<comment type="caution">
    <text evidence="3">The sequence shown here is derived from an EMBL/GenBank/DDBJ whole genome shotgun (WGS) entry which is preliminary data.</text>
</comment>
<name>H1Q1E0_9BACT</name>
<protein>
    <recommendedName>
        <fullName evidence="2">SPOR domain-containing protein</fullName>
    </recommendedName>
</protein>
<dbReference type="Pfam" id="PF05036">
    <property type="entry name" value="SPOR"/>
    <property type="match status" value="1"/>
</dbReference>
<dbReference type="Proteomes" id="UP000016023">
    <property type="component" value="Unassembled WGS sequence"/>
</dbReference>
<accession>H1Q1E0</accession>
<dbReference type="Pfam" id="PF18174">
    <property type="entry name" value="HU-CCDC81_bac_1"/>
    <property type="match status" value="1"/>
</dbReference>
<keyword evidence="1" id="KW-1133">Transmembrane helix</keyword>
<evidence type="ECO:0000313" key="3">
    <source>
        <dbReference type="EMBL" id="EHO72321.1"/>
    </source>
</evidence>
<dbReference type="InterPro" id="IPR041268">
    <property type="entry name" value="HU-CCDC81_bac_2"/>
</dbReference>
<gene>
    <name evidence="3" type="ORF">HMPREF9140_00728</name>
</gene>
<dbReference type="STRING" id="883158.HMPREF9140_00728"/>
<dbReference type="RefSeq" id="WP_006951807.1">
    <property type="nucleotide sequence ID" value="NZ_JH594521.1"/>
</dbReference>
<dbReference type="Pfam" id="PF18175">
    <property type="entry name" value="HU-CCDC81_bac_2"/>
    <property type="match status" value="1"/>
</dbReference>
<dbReference type="eggNOG" id="COG3147">
    <property type="taxonomic scope" value="Bacteria"/>
</dbReference>
<keyword evidence="1" id="KW-0472">Membrane</keyword>
<feature type="transmembrane region" description="Helical" evidence="1">
    <location>
        <begin position="174"/>
        <end position="195"/>
    </location>
</feature>
<proteinExistence type="predicted"/>
<dbReference type="PATRIC" id="fig|883158.3.peg.742"/>
<dbReference type="SUPFAM" id="SSF110997">
    <property type="entry name" value="Sporulation related repeat"/>
    <property type="match status" value="1"/>
</dbReference>
<dbReference type="HOGENOM" id="CLU_061747_1_0_10"/>
<reference evidence="3 4" key="1">
    <citation type="submission" date="2011-12" db="EMBL/GenBank/DDBJ databases">
        <title>The Genome Sequence of Prevotella micans F0438.</title>
        <authorList>
            <consortium name="The Broad Institute Genome Sequencing Platform"/>
            <person name="Earl A."/>
            <person name="Ward D."/>
            <person name="Feldgarden M."/>
            <person name="Gevers D."/>
            <person name="Izard J."/>
            <person name="Baranova O.V."/>
            <person name="Blanton J.M."/>
            <person name="Wade W.G."/>
            <person name="Dewhirst F.E."/>
            <person name="Young S.K."/>
            <person name="Zeng Q."/>
            <person name="Gargeya S."/>
            <person name="Fitzgerald M."/>
            <person name="Haas B."/>
            <person name="Abouelleil A."/>
            <person name="Alvarado L."/>
            <person name="Arachchi H.M."/>
            <person name="Berlin A."/>
            <person name="Chapman S.B."/>
            <person name="Gearin G."/>
            <person name="Goldberg J."/>
            <person name="Griggs A."/>
            <person name="Gujja S."/>
            <person name="Hansen M."/>
            <person name="Heiman D."/>
            <person name="Howarth C."/>
            <person name="Larimer J."/>
            <person name="Lui A."/>
            <person name="MacDonald P.J.P."/>
            <person name="McCowen C."/>
            <person name="Montmayeur A."/>
            <person name="Murphy C."/>
            <person name="Neiman D."/>
            <person name="Pearson M."/>
            <person name="Priest M."/>
            <person name="Roberts A."/>
            <person name="Saif S."/>
            <person name="Shea T."/>
            <person name="Sisk P."/>
            <person name="Stolte C."/>
            <person name="Sykes S."/>
            <person name="Wortman J."/>
            <person name="Nusbaum C."/>
            <person name="Birren B."/>
        </authorList>
    </citation>
    <scope>NUCLEOTIDE SEQUENCE [LARGE SCALE GENOMIC DNA]</scope>
    <source>
        <strain evidence="3 4">F0438</strain>
    </source>
</reference>
<dbReference type="GO" id="GO:0042834">
    <property type="term" value="F:peptidoglycan binding"/>
    <property type="evidence" value="ECO:0007669"/>
    <property type="project" value="InterPro"/>
</dbReference>
<evidence type="ECO:0000313" key="4">
    <source>
        <dbReference type="Proteomes" id="UP000016023"/>
    </source>
</evidence>
<dbReference type="AlphaFoldDB" id="H1Q1E0"/>
<dbReference type="EMBL" id="AGWK01000021">
    <property type="protein sequence ID" value="EHO72321.1"/>
    <property type="molecule type" value="Genomic_DNA"/>
</dbReference>
<dbReference type="InterPro" id="IPR036680">
    <property type="entry name" value="SPOR-like_sf"/>
</dbReference>
<sequence>MKTIDKHIEYLLLDNDCVIVPGLGGFVAHRVKSRFDKHDNMFLPPYRTLGFNPLLTMNDSLLAQAYTDTFDISHPEAMNRIEKEVENIQKQLDNQGQFEFNGLGTLIKDKEQKLIFEPYESGIITPEYYGLGSFEAFRQNDIEEEMPIEYENTRLVSINTDNYGQRKISISFKAIRHAALAAMFLATITLIIFSVSKNGLSSGQVKSSVISNIFDSATPTIISKPHVNPAPWTIVMASHIPQNNAQLFKTQLQKKGFEETFVYNNKGTVKVLYGHFKTSADAFNTLHSLQGHPEFKSAWVMELEK</sequence>
<dbReference type="InterPro" id="IPR040495">
    <property type="entry name" value="HU-CCDC81_bac_1"/>
</dbReference>
<dbReference type="PROSITE" id="PS51724">
    <property type="entry name" value="SPOR"/>
    <property type="match status" value="1"/>
</dbReference>
<dbReference type="Gene3D" id="3.30.70.1070">
    <property type="entry name" value="Sporulation related repeat"/>
    <property type="match status" value="1"/>
</dbReference>
<keyword evidence="4" id="KW-1185">Reference proteome</keyword>